<comment type="caution">
    <text evidence="1">The sequence shown here is derived from an EMBL/GenBank/DDBJ whole genome shotgun (WGS) entry which is preliminary data.</text>
</comment>
<gene>
    <name evidence="1" type="ORF">HLA91_01655</name>
</gene>
<proteinExistence type="predicted"/>
<evidence type="ECO:0000313" key="1">
    <source>
        <dbReference type="EMBL" id="NNG78084.1"/>
    </source>
</evidence>
<dbReference type="EMBL" id="JABEMC010000001">
    <property type="protein sequence ID" value="NNG78084.1"/>
    <property type="molecule type" value="Genomic_DNA"/>
</dbReference>
<dbReference type="AlphaFoldDB" id="A0A849ATS3"/>
<accession>A0A849ATS3</accession>
<protein>
    <recommendedName>
        <fullName evidence="3">Alternate-type signal peptide domain-containing protein</fullName>
    </recommendedName>
</protein>
<reference evidence="1 2" key="1">
    <citation type="submission" date="2020-05" db="EMBL/GenBank/DDBJ databases">
        <title>MicrobeNet Type strains.</title>
        <authorList>
            <person name="Nicholson A.C."/>
        </authorList>
    </citation>
    <scope>NUCLEOTIDE SEQUENCE [LARGE SCALE GENOMIC DNA]</scope>
    <source>
        <strain evidence="1 2">CCUG 46604</strain>
    </source>
</reference>
<sequence length="207" mass="21655">MTVASVRRVAAAGVAAGLGLVLLSSTGVTLAKWYEETTLPDTQISSGSLTLEAGSTAPVQLHSRFPEDQRTFTGGTACTTPSGFAACRELTAAELEGQLLLPGDQLLIEESFHAAGEGTNLEAEVQIDRSSATNELPAGTTARSEFLRDGQPVNEPVAISGSDPDEARTAVWLVRTTVTTPEKWPASFEANSIDLGALTVSVRQVTP</sequence>
<evidence type="ECO:0000313" key="2">
    <source>
        <dbReference type="Proteomes" id="UP000549517"/>
    </source>
</evidence>
<organism evidence="1 2">
    <name type="scientific">Brevibacterium luteolum</name>
    <dbReference type="NCBI Taxonomy" id="199591"/>
    <lineage>
        <taxon>Bacteria</taxon>
        <taxon>Bacillati</taxon>
        <taxon>Actinomycetota</taxon>
        <taxon>Actinomycetes</taxon>
        <taxon>Micrococcales</taxon>
        <taxon>Brevibacteriaceae</taxon>
        <taxon>Brevibacterium</taxon>
    </lineage>
</organism>
<name>A0A849ATS3_9MICO</name>
<dbReference type="Proteomes" id="UP000549517">
    <property type="component" value="Unassembled WGS sequence"/>
</dbReference>
<evidence type="ECO:0008006" key="3">
    <source>
        <dbReference type="Google" id="ProtNLM"/>
    </source>
</evidence>
<dbReference type="RefSeq" id="WP_170273262.1">
    <property type="nucleotide sequence ID" value="NZ_BAAAKH010000002.1"/>
</dbReference>